<organism evidence="2 3">
    <name type="scientific">Stylosanthes scabra</name>
    <dbReference type="NCBI Taxonomy" id="79078"/>
    <lineage>
        <taxon>Eukaryota</taxon>
        <taxon>Viridiplantae</taxon>
        <taxon>Streptophyta</taxon>
        <taxon>Embryophyta</taxon>
        <taxon>Tracheophyta</taxon>
        <taxon>Spermatophyta</taxon>
        <taxon>Magnoliopsida</taxon>
        <taxon>eudicotyledons</taxon>
        <taxon>Gunneridae</taxon>
        <taxon>Pentapetalae</taxon>
        <taxon>rosids</taxon>
        <taxon>fabids</taxon>
        <taxon>Fabales</taxon>
        <taxon>Fabaceae</taxon>
        <taxon>Papilionoideae</taxon>
        <taxon>50 kb inversion clade</taxon>
        <taxon>dalbergioids sensu lato</taxon>
        <taxon>Dalbergieae</taxon>
        <taxon>Pterocarpus clade</taxon>
        <taxon>Stylosanthes</taxon>
    </lineage>
</organism>
<dbReference type="EMBL" id="JASCZI010000446">
    <property type="protein sequence ID" value="MED6111849.1"/>
    <property type="molecule type" value="Genomic_DNA"/>
</dbReference>
<feature type="region of interest" description="Disordered" evidence="1">
    <location>
        <begin position="1"/>
        <end position="35"/>
    </location>
</feature>
<feature type="region of interest" description="Disordered" evidence="1">
    <location>
        <begin position="107"/>
        <end position="126"/>
    </location>
</feature>
<gene>
    <name evidence="2" type="ORF">PIB30_056164</name>
</gene>
<accession>A0ABU6QIS5</accession>
<dbReference type="Proteomes" id="UP001341840">
    <property type="component" value="Unassembled WGS sequence"/>
</dbReference>
<feature type="compositionally biased region" description="Polar residues" evidence="1">
    <location>
        <begin position="16"/>
        <end position="33"/>
    </location>
</feature>
<reference evidence="2 3" key="1">
    <citation type="journal article" date="2023" name="Plants (Basel)">
        <title>Bridging the Gap: Combining Genomics and Transcriptomics Approaches to Understand Stylosanthes scabra, an Orphan Legume from the Brazilian Caatinga.</title>
        <authorList>
            <person name="Ferreira-Neto J.R.C."/>
            <person name="da Silva M.D."/>
            <person name="Binneck E."/>
            <person name="de Melo N.F."/>
            <person name="da Silva R.H."/>
            <person name="de Melo A.L.T.M."/>
            <person name="Pandolfi V."/>
            <person name="Bustamante F.O."/>
            <person name="Brasileiro-Vidal A.C."/>
            <person name="Benko-Iseppon A.M."/>
        </authorList>
    </citation>
    <scope>NUCLEOTIDE SEQUENCE [LARGE SCALE GENOMIC DNA]</scope>
    <source>
        <tissue evidence="2">Leaves</tissue>
    </source>
</reference>
<proteinExistence type="predicted"/>
<evidence type="ECO:0000313" key="2">
    <source>
        <dbReference type="EMBL" id="MED6111849.1"/>
    </source>
</evidence>
<name>A0ABU6QIS5_9FABA</name>
<keyword evidence="3" id="KW-1185">Reference proteome</keyword>
<comment type="caution">
    <text evidence="2">The sequence shown here is derived from an EMBL/GenBank/DDBJ whole genome shotgun (WGS) entry which is preliminary data.</text>
</comment>
<feature type="compositionally biased region" description="Polar residues" evidence="1">
    <location>
        <begin position="110"/>
        <end position="126"/>
    </location>
</feature>
<evidence type="ECO:0000313" key="3">
    <source>
        <dbReference type="Proteomes" id="UP001341840"/>
    </source>
</evidence>
<sequence length="126" mass="13897">MAQSSMHKCIAGKWSNPLSLSPSERQKIQQMNQTRHDALTENWGQEQLVQPRGPTGVPCGGAAVTESKQNGIFKPCERTVGSCGRTPLTEAPKFYVFVTRPTALPALADHSTQGVRSPIQPQQRRW</sequence>
<protein>
    <submittedName>
        <fullName evidence="2">Uncharacterized protein</fullName>
    </submittedName>
</protein>
<evidence type="ECO:0000256" key="1">
    <source>
        <dbReference type="SAM" id="MobiDB-lite"/>
    </source>
</evidence>